<evidence type="ECO:0000313" key="3">
    <source>
        <dbReference type="Proteomes" id="UP000054785"/>
    </source>
</evidence>
<gene>
    <name evidence="2" type="ORF">Lgee_0769</name>
</gene>
<sequence>MFSDFGNTSLFISWTAATGVPLKSAGITRLTHAMLVPCVRDIFSAPGIYVYFCTVTRLNRSMRWLRATSRMGPRLRGEDSVGEILAPAHNPNPVIPAPAGTHPCAGTGLTPA</sequence>
<feature type="region of interest" description="Disordered" evidence="1">
    <location>
        <begin position="92"/>
        <end position="112"/>
    </location>
</feature>
<comment type="caution">
    <text evidence="2">The sequence shown here is derived from an EMBL/GenBank/DDBJ whole genome shotgun (WGS) entry which is preliminary data.</text>
</comment>
<evidence type="ECO:0000313" key="2">
    <source>
        <dbReference type="EMBL" id="KTD02077.1"/>
    </source>
</evidence>
<accession>A0A0W0U360</accession>
<proteinExistence type="predicted"/>
<evidence type="ECO:0000256" key="1">
    <source>
        <dbReference type="SAM" id="MobiDB-lite"/>
    </source>
</evidence>
<name>A0A0W0U360_9GAMM</name>
<reference evidence="2 3" key="1">
    <citation type="submission" date="2015-11" db="EMBL/GenBank/DDBJ databases">
        <title>Genomic analysis of 38 Legionella species identifies large and diverse effector repertoires.</title>
        <authorList>
            <person name="Burstein D."/>
            <person name="Amaro F."/>
            <person name="Zusman T."/>
            <person name="Lifshitz Z."/>
            <person name="Cohen O."/>
            <person name="Gilbert J.A."/>
            <person name="Pupko T."/>
            <person name="Shuman H.A."/>
            <person name="Segal G."/>
        </authorList>
    </citation>
    <scope>NUCLEOTIDE SEQUENCE [LARGE SCALE GENOMIC DNA]</scope>
    <source>
        <strain evidence="2 3">ATCC 49504</strain>
    </source>
</reference>
<dbReference type="PATRIC" id="fig|45065.4.peg.825"/>
<organism evidence="2 3">
    <name type="scientific">Legionella geestiana</name>
    <dbReference type="NCBI Taxonomy" id="45065"/>
    <lineage>
        <taxon>Bacteria</taxon>
        <taxon>Pseudomonadati</taxon>
        <taxon>Pseudomonadota</taxon>
        <taxon>Gammaproteobacteria</taxon>
        <taxon>Legionellales</taxon>
        <taxon>Legionellaceae</taxon>
        <taxon>Legionella</taxon>
    </lineage>
</organism>
<keyword evidence="3" id="KW-1185">Reference proteome</keyword>
<protein>
    <submittedName>
        <fullName evidence="2">Uncharacterized protein</fullName>
    </submittedName>
</protein>
<dbReference type="Proteomes" id="UP000054785">
    <property type="component" value="Unassembled WGS sequence"/>
</dbReference>
<dbReference type="AlphaFoldDB" id="A0A0W0U360"/>
<dbReference type="EMBL" id="LNYC01000022">
    <property type="protein sequence ID" value="KTD02077.1"/>
    <property type="molecule type" value="Genomic_DNA"/>
</dbReference>